<comment type="caution">
    <text evidence="9">The sequence shown here is derived from an EMBL/GenBank/DDBJ whole genome shotgun (WGS) entry which is preliminary data.</text>
</comment>
<dbReference type="PIRSF" id="PIRSF000151">
    <property type="entry name" value="GPR"/>
    <property type="match status" value="1"/>
</dbReference>
<dbReference type="EMBL" id="JADEXG010000003">
    <property type="protein sequence ID" value="MBE9076129.1"/>
    <property type="molecule type" value="Genomic_DNA"/>
</dbReference>
<evidence type="ECO:0000256" key="7">
    <source>
        <dbReference type="HAMAP-Rule" id="MF_00412"/>
    </source>
</evidence>
<dbReference type="InterPro" id="IPR015590">
    <property type="entry name" value="Aldehyde_DH_dom"/>
</dbReference>
<reference evidence="9" key="1">
    <citation type="submission" date="2020-10" db="EMBL/GenBank/DDBJ databases">
        <authorList>
            <person name="Castelo-Branco R."/>
            <person name="Eusebio N."/>
            <person name="Adriana R."/>
            <person name="Vieira A."/>
            <person name="Brugerolle De Fraissinette N."/>
            <person name="Rezende De Castro R."/>
            <person name="Schneider M.P."/>
            <person name="Vasconcelos V."/>
            <person name="Leao P.N."/>
        </authorList>
    </citation>
    <scope>NUCLEOTIDE SEQUENCE</scope>
    <source>
        <strain evidence="9">LEGE 07310</strain>
    </source>
</reference>
<comment type="subcellular location">
    <subcellularLocation>
        <location evidence="7">Cytoplasm</location>
    </subcellularLocation>
</comment>
<dbReference type="AlphaFoldDB" id="A0A8J7DQ91"/>
<evidence type="ECO:0000256" key="3">
    <source>
        <dbReference type="ARBA" id="ARBA00022650"/>
    </source>
</evidence>
<evidence type="ECO:0000256" key="5">
    <source>
        <dbReference type="ARBA" id="ARBA00023002"/>
    </source>
</evidence>
<keyword evidence="4 7" id="KW-0521">NADP</keyword>
<dbReference type="Gene3D" id="3.40.605.10">
    <property type="entry name" value="Aldehyde Dehydrogenase, Chain A, domain 1"/>
    <property type="match status" value="1"/>
</dbReference>
<keyword evidence="3 7" id="KW-0641">Proline biosynthesis</keyword>
<evidence type="ECO:0000259" key="8">
    <source>
        <dbReference type="Pfam" id="PF00171"/>
    </source>
</evidence>
<name>A0A8J7DQ91_9CYAN</name>
<evidence type="ECO:0000256" key="6">
    <source>
        <dbReference type="ARBA" id="ARBA00049024"/>
    </source>
</evidence>
<comment type="function">
    <text evidence="7">Catalyzes the NADPH-dependent reduction of L-glutamate 5-phosphate into L-glutamate 5-semialdehyde and phosphate. The product spontaneously undergoes cyclization to form 1-pyrroline-5-carboxylate.</text>
</comment>
<proteinExistence type="inferred from homology"/>
<dbReference type="UniPathway" id="UPA00098">
    <property type="reaction ID" value="UER00360"/>
</dbReference>
<comment type="pathway">
    <text evidence="1 7">Amino-acid biosynthesis; L-proline biosynthesis; L-glutamate 5-semialdehyde from L-glutamate: step 2/2.</text>
</comment>
<dbReference type="GO" id="GO:0055129">
    <property type="term" value="P:L-proline biosynthetic process"/>
    <property type="evidence" value="ECO:0007669"/>
    <property type="project" value="UniProtKB-UniRule"/>
</dbReference>
<comment type="similarity">
    <text evidence="7">Belongs to the gamma-glutamyl phosphate reductase family.</text>
</comment>
<keyword evidence="7" id="KW-0963">Cytoplasm</keyword>
<comment type="catalytic activity">
    <reaction evidence="6 7">
        <text>L-glutamate 5-semialdehyde + phosphate + NADP(+) = L-glutamyl 5-phosphate + NADPH + H(+)</text>
        <dbReference type="Rhea" id="RHEA:19541"/>
        <dbReference type="ChEBI" id="CHEBI:15378"/>
        <dbReference type="ChEBI" id="CHEBI:43474"/>
        <dbReference type="ChEBI" id="CHEBI:57783"/>
        <dbReference type="ChEBI" id="CHEBI:58066"/>
        <dbReference type="ChEBI" id="CHEBI:58274"/>
        <dbReference type="ChEBI" id="CHEBI:58349"/>
        <dbReference type="EC" id="1.2.1.41"/>
    </reaction>
</comment>
<dbReference type="HAMAP" id="MF_00412">
    <property type="entry name" value="ProA"/>
    <property type="match status" value="1"/>
</dbReference>
<dbReference type="InterPro" id="IPR000965">
    <property type="entry name" value="GPR_dom"/>
</dbReference>
<dbReference type="GO" id="GO:0005737">
    <property type="term" value="C:cytoplasm"/>
    <property type="evidence" value="ECO:0007669"/>
    <property type="project" value="UniProtKB-SubCell"/>
</dbReference>
<dbReference type="InterPro" id="IPR016161">
    <property type="entry name" value="Ald_DH/histidinol_DH"/>
</dbReference>
<feature type="domain" description="Aldehyde dehydrogenase" evidence="8">
    <location>
        <begin position="7"/>
        <end position="220"/>
    </location>
</feature>
<dbReference type="GO" id="GO:0050661">
    <property type="term" value="F:NADP binding"/>
    <property type="evidence" value="ECO:0007669"/>
    <property type="project" value="InterPro"/>
</dbReference>
<keyword evidence="10" id="KW-1185">Reference proteome</keyword>
<evidence type="ECO:0000256" key="4">
    <source>
        <dbReference type="ARBA" id="ARBA00022857"/>
    </source>
</evidence>
<dbReference type="Gene3D" id="3.40.309.10">
    <property type="entry name" value="Aldehyde Dehydrogenase, Chain A, domain 2"/>
    <property type="match status" value="1"/>
</dbReference>
<evidence type="ECO:0000313" key="10">
    <source>
        <dbReference type="Proteomes" id="UP000636505"/>
    </source>
</evidence>
<dbReference type="InterPro" id="IPR012134">
    <property type="entry name" value="Glu-5-SA_DH"/>
</dbReference>
<keyword evidence="2 7" id="KW-0028">Amino-acid biosynthesis</keyword>
<dbReference type="EC" id="1.2.1.41" evidence="7"/>
<dbReference type="PANTHER" id="PTHR11063:SF8">
    <property type="entry name" value="DELTA-1-PYRROLINE-5-CARBOXYLATE SYNTHASE"/>
    <property type="match status" value="1"/>
</dbReference>
<dbReference type="InterPro" id="IPR016162">
    <property type="entry name" value="Ald_DH_N"/>
</dbReference>
<evidence type="ECO:0000256" key="2">
    <source>
        <dbReference type="ARBA" id="ARBA00022605"/>
    </source>
</evidence>
<gene>
    <name evidence="7" type="primary">proA</name>
    <name evidence="9" type="ORF">IQ241_02270</name>
</gene>
<sequence length="414" mass="44660">MVTTGSTGSTVEIAAALGRVRRAAAQIAQSAAARSAALANLGQAIQEHQDAILEANTLDLEVSREMAIPDLVVDWLKLTPERLQTAAQILHRLSALGDVEPVSPTSRPVSTVSQLRPLGVVALVYEAFPDLAAIAAGLCLRTGNGLVLRGGNEASQTNQVILDIMQDAIAAAELPSNCLYAVPAAQGGSSRFVIVQRPEIDLVIPYGRPSLVEQVMRQATVPVLPSRMGNCYLYWSASGKLDQVYQMIFESHLGNPDAINGIEKVLVHPAHRTAGLPRLWDRLLADGFEIRAEAEIAEGRHTIHLADPEDWSLSYLSRTVAFRWADDLDQAIDWMNRHSSGHADCLATTDYDESRKFSRKVGSASAYVNASPRFFRNAERANDVGLGMTNVVGRSGGLIGLEALVAHQRLIYGG</sequence>
<dbReference type="PANTHER" id="PTHR11063">
    <property type="entry name" value="GLUTAMATE SEMIALDEHYDE DEHYDROGENASE"/>
    <property type="match status" value="1"/>
</dbReference>
<dbReference type="Pfam" id="PF00171">
    <property type="entry name" value="Aldedh"/>
    <property type="match status" value="1"/>
</dbReference>
<dbReference type="RefSeq" id="WP_193904783.1">
    <property type="nucleotide sequence ID" value="NZ_JADEXG010000003.1"/>
</dbReference>
<protein>
    <recommendedName>
        <fullName evidence="7">Gamma-glutamyl phosphate reductase</fullName>
        <shortName evidence="7">GPR</shortName>
        <ecNumber evidence="7">1.2.1.41</ecNumber>
    </recommendedName>
    <alternativeName>
        <fullName evidence="7">Glutamate-5-semialdehyde dehydrogenase</fullName>
    </alternativeName>
    <alternativeName>
        <fullName evidence="7">Glutamyl-gamma-semialdehyde dehydrogenase</fullName>
        <shortName evidence="7">GSA dehydrogenase</shortName>
    </alternativeName>
</protein>
<accession>A0A8J7DQ91</accession>
<organism evidence="9 10">
    <name type="scientific">Vasconcelosia minhoensis LEGE 07310</name>
    <dbReference type="NCBI Taxonomy" id="915328"/>
    <lineage>
        <taxon>Bacteria</taxon>
        <taxon>Bacillati</taxon>
        <taxon>Cyanobacteriota</taxon>
        <taxon>Cyanophyceae</taxon>
        <taxon>Nodosilineales</taxon>
        <taxon>Cymatolegaceae</taxon>
        <taxon>Vasconcelosia</taxon>
        <taxon>Vasconcelosia minhoensis</taxon>
    </lineage>
</organism>
<dbReference type="Proteomes" id="UP000636505">
    <property type="component" value="Unassembled WGS sequence"/>
</dbReference>
<dbReference type="SUPFAM" id="SSF53720">
    <property type="entry name" value="ALDH-like"/>
    <property type="match status" value="1"/>
</dbReference>
<evidence type="ECO:0000256" key="1">
    <source>
        <dbReference type="ARBA" id="ARBA00004985"/>
    </source>
</evidence>
<dbReference type="InterPro" id="IPR016163">
    <property type="entry name" value="Ald_DH_C"/>
</dbReference>
<evidence type="ECO:0000313" key="9">
    <source>
        <dbReference type="EMBL" id="MBE9076129.1"/>
    </source>
</evidence>
<dbReference type="GO" id="GO:0004350">
    <property type="term" value="F:glutamate-5-semialdehyde dehydrogenase activity"/>
    <property type="evidence" value="ECO:0007669"/>
    <property type="project" value="UniProtKB-UniRule"/>
</dbReference>
<keyword evidence="5 7" id="KW-0560">Oxidoreductase</keyword>